<dbReference type="AlphaFoldDB" id="A0A7M7K0J0"/>
<evidence type="ECO:0000256" key="1">
    <source>
        <dbReference type="SAM" id="MobiDB-lite"/>
    </source>
</evidence>
<dbReference type="GO" id="GO:0044782">
    <property type="term" value="P:cilium organization"/>
    <property type="evidence" value="ECO:0007669"/>
    <property type="project" value="TreeGrafter"/>
</dbReference>
<dbReference type="EnsemblMetazoa" id="XM_022802780">
    <property type="protein sequence ID" value="XP_022658515"/>
    <property type="gene ID" value="LOC111249220"/>
</dbReference>
<feature type="compositionally biased region" description="Low complexity" evidence="1">
    <location>
        <begin position="187"/>
        <end position="204"/>
    </location>
</feature>
<name>A0A7M7K0J0_VARDE</name>
<protein>
    <submittedName>
        <fullName evidence="2">Uncharacterized protein</fullName>
    </submittedName>
</protein>
<evidence type="ECO:0000313" key="3">
    <source>
        <dbReference type="Proteomes" id="UP000594260"/>
    </source>
</evidence>
<evidence type="ECO:0000313" key="2">
    <source>
        <dbReference type="EnsemblMetazoa" id="XP_022658515"/>
    </source>
</evidence>
<keyword evidence="3" id="KW-1185">Reference proteome</keyword>
<sequence>MAALIISCSVDDPWQLALGFGGDSIVCDTESAGETTSAGGGQHGGFEDNFEPFDRVTCCSEVIEKEHDKDDTIPRFKMPDSQRYLNNLEDKLRRLKMSKKSERDEARRMVSELGLHKKGRWENAMQDVTPIGFSADEPHDDPYTVPFIVRMLYPERSPLRAEELQKLVDNDCLTAFVSFEGDPVTLSPETASSPRSSSPKSTGR</sequence>
<reference evidence="2" key="1">
    <citation type="submission" date="2021-01" db="UniProtKB">
        <authorList>
            <consortium name="EnsemblMetazoa"/>
        </authorList>
    </citation>
    <scope>IDENTIFICATION</scope>
</reference>
<feature type="region of interest" description="Disordered" evidence="1">
    <location>
        <begin position="183"/>
        <end position="204"/>
    </location>
</feature>
<dbReference type="GeneID" id="111249220"/>
<proteinExistence type="predicted"/>
<dbReference type="Proteomes" id="UP000594260">
    <property type="component" value="Unplaced"/>
</dbReference>
<dbReference type="InParanoid" id="A0A7M7K0J0"/>
<dbReference type="PANTHER" id="PTHR31800:SF1">
    <property type="entry name" value="COILED-COIL DOMAIN-CONTAINING PROTEIN 32"/>
    <property type="match status" value="1"/>
</dbReference>
<accession>A0A7M7K0J0</accession>
<dbReference type="OrthoDB" id="5982503at2759"/>
<dbReference type="RefSeq" id="XP_022658515.1">
    <property type="nucleotide sequence ID" value="XM_022802780.1"/>
</dbReference>
<dbReference type="InterPro" id="IPR028039">
    <property type="entry name" value="CCDC32"/>
</dbReference>
<dbReference type="KEGG" id="vde:111249220"/>
<organism evidence="2 3">
    <name type="scientific">Varroa destructor</name>
    <name type="common">Honeybee mite</name>
    <dbReference type="NCBI Taxonomy" id="109461"/>
    <lineage>
        <taxon>Eukaryota</taxon>
        <taxon>Metazoa</taxon>
        <taxon>Ecdysozoa</taxon>
        <taxon>Arthropoda</taxon>
        <taxon>Chelicerata</taxon>
        <taxon>Arachnida</taxon>
        <taxon>Acari</taxon>
        <taxon>Parasitiformes</taxon>
        <taxon>Mesostigmata</taxon>
        <taxon>Gamasina</taxon>
        <taxon>Dermanyssoidea</taxon>
        <taxon>Varroidae</taxon>
        <taxon>Varroa</taxon>
    </lineage>
</organism>
<dbReference type="Pfam" id="PF14989">
    <property type="entry name" value="CCDC32"/>
    <property type="match status" value="1"/>
</dbReference>
<dbReference type="PANTHER" id="PTHR31800">
    <property type="entry name" value="COILED-COIL DOMAIN-CONTAINING PROTEIN 32"/>
    <property type="match status" value="1"/>
</dbReference>